<dbReference type="CDD" id="cd15482">
    <property type="entry name" value="Sialidase_non-viral"/>
    <property type="match status" value="1"/>
</dbReference>
<keyword evidence="1" id="KW-0677">Repeat</keyword>
<dbReference type="Gene3D" id="2.130.10.10">
    <property type="entry name" value="YVTN repeat-like/Quinoprotein amine dehydrogenase"/>
    <property type="match status" value="3"/>
</dbReference>
<feature type="compositionally biased region" description="Polar residues" evidence="2">
    <location>
        <begin position="429"/>
        <end position="441"/>
    </location>
</feature>
<dbReference type="PANTHER" id="PTHR12106">
    <property type="entry name" value="SORTILIN RELATED"/>
    <property type="match status" value="1"/>
</dbReference>
<dbReference type="AlphaFoldDB" id="A0A382CSF1"/>
<sequence length="456" mass="49908">MNRVVRFGPIIQKVLLYTCITLSSGILTFTPVQTQTINNLPEKFFSQQLFRHVGPVGNRVSAVTGEEGNANVFYIGAASGGVFKSIDGGHSWNPIFDDQPVQSIGSISISRSDPNLVWVGTGESFIRSNVSIGNGIYLSTDGGKNWNHMGLEETGRIGRIVIHPDEPQIVFAAATGHLYGPQQERGIYRTQNGGDSWERVLFSGENSGGVDIVMHPTNPRILFAATWQMQIWPWGRESGGPESGLWMSRDGGDSWKRLEGNGLPKGTMGRIGLGMSANDPSKIYALIETNSNKNYEPLLDHEGTLWRSDDGGESWAMINGDHALAQRPLYYSRMAVAPDNANEVHFMSTRYTKSLDGGVSYTDIAGGDNHDMWIDPTLPNRMIIGNDQGIMISTNRGSNWYRPLLPIAQMYHVATDTQVPYRLYGNRQDGPSTGGPSNTLRGRSIPVGEWGSVGGC</sequence>
<evidence type="ECO:0000313" key="4">
    <source>
        <dbReference type="EMBL" id="SVB29080.1"/>
    </source>
</evidence>
<dbReference type="EMBL" id="UINC01035915">
    <property type="protein sequence ID" value="SVB29080.1"/>
    <property type="molecule type" value="Genomic_DNA"/>
</dbReference>
<reference evidence="4" key="1">
    <citation type="submission" date="2018-05" db="EMBL/GenBank/DDBJ databases">
        <authorList>
            <person name="Lanie J.A."/>
            <person name="Ng W.-L."/>
            <person name="Kazmierczak K.M."/>
            <person name="Andrzejewski T.M."/>
            <person name="Davidsen T.M."/>
            <person name="Wayne K.J."/>
            <person name="Tettelin H."/>
            <person name="Glass J.I."/>
            <person name="Rusch D."/>
            <person name="Podicherti R."/>
            <person name="Tsui H.-C.T."/>
            <person name="Winkler M.E."/>
        </authorList>
    </citation>
    <scope>NUCLEOTIDE SEQUENCE</scope>
</reference>
<dbReference type="SUPFAM" id="SSF110296">
    <property type="entry name" value="Oligoxyloglucan reducing end-specific cellobiohydrolase"/>
    <property type="match status" value="1"/>
</dbReference>
<name>A0A382CSF1_9ZZZZ</name>
<feature type="domain" description="Sortilin N-terminal" evidence="3">
    <location>
        <begin position="136"/>
        <end position="259"/>
    </location>
</feature>
<evidence type="ECO:0000256" key="1">
    <source>
        <dbReference type="ARBA" id="ARBA00022737"/>
    </source>
</evidence>
<dbReference type="PANTHER" id="PTHR12106:SF27">
    <property type="entry name" value="SORTILIN-RELATED RECEPTOR"/>
    <property type="match status" value="1"/>
</dbReference>
<protein>
    <recommendedName>
        <fullName evidence="3">Sortilin N-terminal domain-containing protein</fullName>
    </recommendedName>
</protein>
<feature type="non-terminal residue" evidence="4">
    <location>
        <position position="456"/>
    </location>
</feature>
<evidence type="ECO:0000259" key="3">
    <source>
        <dbReference type="Pfam" id="PF15902"/>
    </source>
</evidence>
<proteinExistence type="predicted"/>
<gene>
    <name evidence="4" type="ORF">METZ01_LOCUS181934</name>
</gene>
<feature type="region of interest" description="Disordered" evidence="2">
    <location>
        <begin position="425"/>
        <end position="456"/>
    </location>
</feature>
<evidence type="ECO:0000256" key="2">
    <source>
        <dbReference type="SAM" id="MobiDB-lite"/>
    </source>
</evidence>
<dbReference type="InterPro" id="IPR050310">
    <property type="entry name" value="VPS10-sortilin"/>
</dbReference>
<dbReference type="InterPro" id="IPR015943">
    <property type="entry name" value="WD40/YVTN_repeat-like_dom_sf"/>
</dbReference>
<organism evidence="4">
    <name type="scientific">marine metagenome</name>
    <dbReference type="NCBI Taxonomy" id="408172"/>
    <lineage>
        <taxon>unclassified sequences</taxon>
        <taxon>metagenomes</taxon>
        <taxon>ecological metagenomes</taxon>
    </lineage>
</organism>
<dbReference type="InterPro" id="IPR031778">
    <property type="entry name" value="Sortilin_N"/>
</dbReference>
<accession>A0A382CSF1</accession>
<dbReference type="Pfam" id="PF15902">
    <property type="entry name" value="Sortilin-Vps10"/>
    <property type="match status" value="1"/>
</dbReference>